<sequence>MSGRMLSPAKELVFIIIPVHNRKEITLACLENLDVTGDLGKFHVVVVDDGSTDGTGVAVRNAFPQVNVLEGHGSLWWTGAIVQGMKYSYEQGAKYFIWLNDDSTILRDTLSSLVDYCQKHPRSIIGSQGFCQNGGLAYGGKKKTLRGYRFIQAPDNSVISCDLLSGNIVCLPREVIDEIGYPDFFRTPHYGGDSLYLIRAHQHKFSIFVDGRYPAVSLPGQSPLYPTNWLSTDNEPNQLIKLMFNPYSGLSWRVWFHINWEAYSFWGLVMFLKKYTSILCITFYRYIRRFSHLC</sequence>
<dbReference type="SUPFAM" id="SSF53448">
    <property type="entry name" value="Nucleotide-diphospho-sugar transferases"/>
    <property type="match status" value="1"/>
</dbReference>
<dbReference type="InterPro" id="IPR001173">
    <property type="entry name" value="Glyco_trans_2-like"/>
</dbReference>
<evidence type="ECO:0000313" key="7">
    <source>
        <dbReference type="Proteomes" id="UP000248857"/>
    </source>
</evidence>
<dbReference type="RefSeq" id="WP_233501630.1">
    <property type="nucleotide sequence ID" value="NZ_CAWNWM010000010.1"/>
</dbReference>
<dbReference type="PANTHER" id="PTHR43179:SF12">
    <property type="entry name" value="GALACTOFURANOSYLTRANSFERASE GLFT2"/>
    <property type="match status" value="1"/>
</dbReference>
<proteinExistence type="inferred from homology"/>
<comment type="caution">
    <text evidence="6">The sequence shown here is derived from an EMBL/GenBank/DDBJ whole genome shotgun (WGS) entry which is preliminary data.</text>
</comment>
<evidence type="ECO:0000256" key="2">
    <source>
        <dbReference type="ARBA" id="ARBA00006739"/>
    </source>
</evidence>
<dbReference type="AlphaFoldDB" id="A0A2W1JLV5"/>
<gene>
    <name evidence="6" type="ORF">C1752_03592</name>
</gene>
<feature type="domain" description="Glycosyltransferase 2-like" evidence="5">
    <location>
        <begin position="15"/>
        <end position="143"/>
    </location>
</feature>
<accession>A0A2W1JLV5</accession>
<dbReference type="Gene3D" id="3.90.550.10">
    <property type="entry name" value="Spore Coat Polysaccharide Biosynthesis Protein SpsA, Chain A"/>
    <property type="match status" value="1"/>
</dbReference>
<dbReference type="PANTHER" id="PTHR43179">
    <property type="entry name" value="RHAMNOSYLTRANSFERASE WBBL"/>
    <property type="match status" value="1"/>
</dbReference>
<dbReference type="Pfam" id="PF00535">
    <property type="entry name" value="Glycos_transf_2"/>
    <property type="match status" value="1"/>
</dbReference>
<keyword evidence="7" id="KW-1185">Reference proteome</keyword>
<protein>
    <recommendedName>
        <fullName evidence="5">Glycosyltransferase 2-like domain-containing protein</fullName>
    </recommendedName>
</protein>
<dbReference type="EMBL" id="PQWO01000010">
    <property type="protein sequence ID" value="PZD72435.1"/>
    <property type="molecule type" value="Genomic_DNA"/>
</dbReference>
<name>A0A2W1JLV5_9CYAN</name>
<evidence type="ECO:0000256" key="4">
    <source>
        <dbReference type="ARBA" id="ARBA00022679"/>
    </source>
</evidence>
<keyword evidence="4" id="KW-0808">Transferase</keyword>
<evidence type="ECO:0000256" key="1">
    <source>
        <dbReference type="ARBA" id="ARBA00004776"/>
    </source>
</evidence>
<dbReference type="Proteomes" id="UP000248857">
    <property type="component" value="Unassembled WGS sequence"/>
</dbReference>
<evidence type="ECO:0000256" key="3">
    <source>
        <dbReference type="ARBA" id="ARBA00022676"/>
    </source>
</evidence>
<dbReference type="GO" id="GO:0016757">
    <property type="term" value="F:glycosyltransferase activity"/>
    <property type="evidence" value="ECO:0007669"/>
    <property type="project" value="UniProtKB-KW"/>
</dbReference>
<dbReference type="InterPro" id="IPR029044">
    <property type="entry name" value="Nucleotide-diphossugar_trans"/>
</dbReference>
<reference evidence="6 7" key="1">
    <citation type="journal article" date="2018" name="Sci. Rep.">
        <title>A novel species of the marine cyanobacterium Acaryochloris with a unique pigment content and lifestyle.</title>
        <authorList>
            <person name="Partensky F."/>
            <person name="Six C."/>
            <person name="Ratin M."/>
            <person name="Garczarek L."/>
            <person name="Vaulot D."/>
            <person name="Probert I."/>
            <person name="Calteau A."/>
            <person name="Gourvil P."/>
            <person name="Marie D."/>
            <person name="Grebert T."/>
            <person name="Bouchier C."/>
            <person name="Le Panse S."/>
            <person name="Gachenot M."/>
            <person name="Rodriguez F."/>
            <person name="Garrido J.L."/>
        </authorList>
    </citation>
    <scope>NUCLEOTIDE SEQUENCE [LARGE SCALE GENOMIC DNA]</scope>
    <source>
        <strain evidence="6 7">RCC1774</strain>
    </source>
</reference>
<evidence type="ECO:0000259" key="5">
    <source>
        <dbReference type="Pfam" id="PF00535"/>
    </source>
</evidence>
<organism evidence="6 7">
    <name type="scientific">Acaryochloris thomasi RCC1774</name>
    <dbReference type="NCBI Taxonomy" id="1764569"/>
    <lineage>
        <taxon>Bacteria</taxon>
        <taxon>Bacillati</taxon>
        <taxon>Cyanobacteriota</taxon>
        <taxon>Cyanophyceae</taxon>
        <taxon>Acaryochloridales</taxon>
        <taxon>Acaryochloridaceae</taxon>
        <taxon>Acaryochloris</taxon>
        <taxon>Acaryochloris thomasi</taxon>
    </lineage>
</organism>
<comment type="similarity">
    <text evidence="2">Belongs to the glycosyltransferase 2 family.</text>
</comment>
<keyword evidence="3" id="KW-0328">Glycosyltransferase</keyword>
<evidence type="ECO:0000313" key="6">
    <source>
        <dbReference type="EMBL" id="PZD72435.1"/>
    </source>
</evidence>
<comment type="pathway">
    <text evidence="1">Cell wall biogenesis; cell wall polysaccharide biosynthesis.</text>
</comment>